<dbReference type="InterPro" id="IPR039425">
    <property type="entry name" value="RNA_pol_sigma-70-like"/>
</dbReference>
<evidence type="ECO:0000256" key="3">
    <source>
        <dbReference type="ARBA" id="ARBA00023082"/>
    </source>
</evidence>
<keyword evidence="5" id="KW-1133">Transmembrane helix</keyword>
<comment type="similarity">
    <text evidence="1">Belongs to the sigma-70 factor family. ECF subfamily.</text>
</comment>
<organism evidence="7 8">
    <name type="scientific">Niastella koreensis</name>
    <dbReference type="NCBI Taxonomy" id="354356"/>
    <lineage>
        <taxon>Bacteria</taxon>
        <taxon>Pseudomonadati</taxon>
        <taxon>Bacteroidota</taxon>
        <taxon>Chitinophagia</taxon>
        <taxon>Chitinophagales</taxon>
        <taxon>Chitinophagaceae</taxon>
        <taxon>Niastella</taxon>
    </lineage>
</organism>
<dbReference type="InterPro" id="IPR013325">
    <property type="entry name" value="RNA_pol_sigma_r2"/>
</dbReference>
<dbReference type="Gene3D" id="1.10.1740.10">
    <property type="match status" value="1"/>
</dbReference>
<dbReference type="Gene3D" id="1.10.10.10">
    <property type="entry name" value="Winged helix-like DNA-binding domain superfamily/Winged helix DNA-binding domain"/>
    <property type="match status" value="1"/>
</dbReference>
<dbReference type="Pfam" id="PF04542">
    <property type="entry name" value="Sigma70_r2"/>
    <property type="match status" value="1"/>
</dbReference>
<evidence type="ECO:0000313" key="8">
    <source>
        <dbReference type="Proteomes" id="UP000192277"/>
    </source>
</evidence>
<dbReference type="NCBIfam" id="TIGR02937">
    <property type="entry name" value="sigma70-ECF"/>
    <property type="match status" value="1"/>
</dbReference>
<evidence type="ECO:0000256" key="4">
    <source>
        <dbReference type="ARBA" id="ARBA00023163"/>
    </source>
</evidence>
<evidence type="ECO:0000313" key="7">
    <source>
        <dbReference type="EMBL" id="OQP49482.1"/>
    </source>
</evidence>
<dbReference type="InterPro" id="IPR014284">
    <property type="entry name" value="RNA_pol_sigma-70_dom"/>
</dbReference>
<accession>A0ABX3NXU7</accession>
<dbReference type="InterPro" id="IPR013324">
    <property type="entry name" value="RNA_pol_sigma_r3/r4-like"/>
</dbReference>
<dbReference type="RefSeq" id="WP_014220132.1">
    <property type="nucleotide sequence ID" value="NZ_LWBO01000010.1"/>
</dbReference>
<proteinExistence type="inferred from homology"/>
<dbReference type="SUPFAM" id="SSF88946">
    <property type="entry name" value="Sigma2 domain of RNA polymerase sigma factors"/>
    <property type="match status" value="1"/>
</dbReference>
<dbReference type="Proteomes" id="UP000192277">
    <property type="component" value="Unassembled WGS sequence"/>
</dbReference>
<dbReference type="InterPro" id="IPR036388">
    <property type="entry name" value="WH-like_DNA-bd_sf"/>
</dbReference>
<protein>
    <recommendedName>
        <fullName evidence="6">RNA polymerase sigma-70 region 2 domain-containing protein</fullName>
    </recommendedName>
</protein>
<feature type="domain" description="RNA polymerase sigma-70 region 2" evidence="6">
    <location>
        <begin position="25"/>
        <end position="90"/>
    </location>
</feature>
<keyword evidence="2" id="KW-0805">Transcription regulation</keyword>
<feature type="transmembrane region" description="Helical" evidence="5">
    <location>
        <begin position="179"/>
        <end position="198"/>
    </location>
</feature>
<dbReference type="SUPFAM" id="SSF88659">
    <property type="entry name" value="Sigma3 and sigma4 domains of RNA polymerase sigma factors"/>
    <property type="match status" value="1"/>
</dbReference>
<keyword evidence="3" id="KW-0731">Sigma factor</keyword>
<comment type="caution">
    <text evidence="7">The sequence shown here is derived from an EMBL/GenBank/DDBJ whole genome shotgun (WGS) entry which is preliminary data.</text>
</comment>
<gene>
    <name evidence="7" type="ORF">A4D02_28200</name>
</gene>
<keyword evidence="4" id="KW-0804">Transcription</keyword>
<reference evidence="7 8" key="1">
    <citation type="submission" date="2016-04" db="EMBL/GenBank/DDBJ databases">
        <authorList>
            <person name="Chen L."/>
            <person name="Zhuang W."/>
            <person name="Wang G."/>
        </authorList>
    </citation>
    <scope>NUCLEOTIDE SEQUENCE [LARGE SCALE GENOMIC DNA]</scope>
    <source>
        <strain evidence="8">GR20</strain>
    </source>
</reference>
<keyword evidence="5" id="KW-0472">Membrane</keyword>
<evidence type="ECO:0000259" key="6">
    <source>
        <dbReference type="Pfam" id="PF04542"/>
    </source>
</evidence>
<keyword evidence="5" id="KW-0812">Transmembrane</keyword>
<name>A0ABX3NXU7_9BACT</name>
<dbReference type="EMBL" id="LWBO01000010">
    <property type="protein sequence ID" value="OQP49482.1"/>
    <property type="molecule type" value="Genomic_DNA"/>
</dbReference>
<evidence type="ECO:0000256" key="5">
    <source>
        <dbReference type="SAM" id="Phobius"/>
    </source>
</evidence>
<dbReference type="PANTHER" id="PTHR43133">
    <property type="entry name" value="RNA POLYMERASE ECF-TYPE SIGMA FACTO"/>
    <property type="match status" value="1"/>
</dbReference>
<keyword evidence="8" id="KW-1185">Reference proteome</keyword>
<dbReference type="InterPro" id="IPR007627">
    <property type="entry name" value="RNA_pol_sigma70_r2"/>
</dbReference>
<evidence type="ECO:0000256" key="1">
    <source>
        <dbReference type="ARBA" id="ARBA00010641"/>
    </source>
</evidence>
<dbReference type="PANTHER" id="PTHR43133:SF46">
    <property type="entry name" value="RNA POLYMERASE SIGMA-70 FACTOR ECF SUBFAMILY"/>
    <property type="match status" value="1"/>
</dbReference>
<sequence>MTTTPRNRDSITEFKAGHYTMVKQLYEEHYAALLDFARQLIINKEEAHQIVQETFIRLLGMRDKFNTLVDIKAFLYITVRNICLAYIRADKENEPGGDAAWYDLALIATTRFESAAIREKVLHQMHELVLELPAPEQIVFRMLFYDRLSVQQAAEESGLTAVMVTQRRINAIRLLRERLIAADLFSIPLFIFFVAVFSGEKTL</sequence>
<evidence type="ECO:0000256" key="2">
    <source>
        <dbReference type="ARBA" id="ARBA00023015"/>
    </source>
</evidence>